<dbReference type="Proteomes" id="UP000617743">
    <property type="component" value="Unassembled WGS sequence"/>
</dbReference>
<proteinExistence type="predicted"/>
<protein>
    <recommendedName>
        <fullName evidence="4">Ricin B lectin domain-containing protein</fullName>
    </recommendedName>
</protein>
<comment type="caution">
    <text evidence="2">The sequence shown here is derived from an EMBL/GenBank/DDBJ whole genome shotgun (WGS) entry which is preliminary data.</text>
</comment>
<reference evidence="3" key="1">
    <citation type="journal article" date="2019" name="Int. J. Syst. Evol. Microbiol.">
        <title>The Global Catalogue of Microorganisms (GCM) 10K type strain sequencing project: providing services to taxonomists for standard genome sequencing and annotation.</title>
        <authorList>
            <consortium name="The Broad Institute Genomics Platform"/>
            <consortium name="The Broad Institute Genome Sequencing Center for Infectious Disease"/>
            <person name="Wu L."/>
            <person name="Ma J."/>
        </authorList>
    </citation>
    <scope>NUCLEOTIDE SEQUENCE [LARGE SCALE GENOMIC DNA]</scope>
    <source>
        <strain evidence="3">JCM 4866</strain>
    </source>
</reference>
<evidence type="ECO:0000256" key="1">
    <source>
        <dbReference type="SAM" id="SignalP"/>
    </source>
</evidence>
<gene>
    <name evidence="2" type="ORF">GCM10010383_73170</name>
</gene>
<evidence type="ECO:0008006" key="4">
    <source>
        <dbReference type="Google" id="ProtNLM"/>
    </source>
</evidence>
<accession>A0ABQ2XTF1</accession>
<dbReference type="RefSeq" id="WP_190054588.1">
    <property type="nucleotide sequence ID" value="NZ_BMWC01000017.1"/>
</dbReference>
<sequence>MNTPWKKILASLVGPLALTALALTTAPGAQAAPQAGAAAQGTVWEIWNNYNGLFLTDDGFGTGQGDVYAAPGTNRSDQLWHERAGYRRSNASTGYCLWNGSDHGDEWNKNVHTFGCGDGTHWRQQWFHYSHPGGVVIKTWDNYCLTSGDRVRDDGGRDVWLEPCRATKTQLWSVRPVF</sequence>
<dbReference type="EMBL" id="BMWC01000017">
    <property type="protein sequence ID" value="GGX32234.1"/>
    <property type="molecule type" value="Genomic_DNA"/>
</dbReference>
<keyword evidence="1" id="KW-0732">Signal</keyword>
<dbReference type="Gene3D" id="2.80.10.50">
    <property type="match status" value="1"/>
</dbReference>
<feature type="chain" id="PRO_5045276321" description="Ricin B lectin domain-containing protein" evidence="1">
    <location>
        <begin position="32"/>
        <end position="178"/>
    </location>
</feature>
<feature type="signal peptide" evidence="1">
    <location>
        <begin position="1"/>
        <end position="31"/>
    </location>
</feature>
<keyword evidence="3" id="KW-1185">Reference proteome</keyword>
<dbReference type="PROSITE" id="PS50231">
    <property type="entry name" value="RICIN_B_LECTIN"/>
    <property type="match status" value="1"/>
</dbReference>
<organism evidence="2 3">
    <name type="scientific">Streptomyces lomondensis</name>
    <dbReference type="NCBI Taxonomy" id="68229"/>
    <lineage>
        <taxon>Bacteria</taxon>
        <taxon>Bacillati</taxon>
        <taxon>Actinomycetota</taxon>
        <taxon>Actinomycetes</taxon>
        <taxon>Kitasatosporales</taxon>
        <taxon>Streptomycetaceae</taxon>
        <taxon>Streptomyces</taxon>
    </lineage>
</organism>
<name>A0ABQ2XTF1_9ACTN</name>
<dbReference type="SUPFAM" id="SSF50370">
    <property type="entry name" value="Ricin B-like lectins"/>
    <property type="match status" value="1"/>
</dbReference>
<evidence type="ECO:0000313" key="2">
    <source>
        <dbReference type="EMBL" id="GGX32234.1"/>
    </source>
</evidence>
<dbReference type="InterPro" id="IPR035992">
    <property type="entry name" value="Ricin_B-like_lectins"/>
</dbReference>
<evidence type="ECO:0000313" key="3">
    <source>
        <dbReference type="Proteomes" id="UP000617743"/>
    </source>
</evidence>